<keyword evidence="1" id="KW-0812">Transmembrane</keyword>
<dbReference type="Proteomes" id="UP001501586">
    <property type="component" value="Unassembled WGS sequence"/>
</dbReference>
<protein>
    <recommendedName>
        <fullName evidence="4">Glycerophosphoryl diester phosphodiesterase membrane domain-containing protein</fullName>
    </recommendedName>
</protein>
<accession>A0ABP8EN24</accession>
<feature type="transmembrane region" description="Helical" evidence="1">
    <location>
        <begin position="254"/>
        <end position="277"/>
    </location>
</feature>
<organism evidence="2 3">
    <name type="scientific">Brevibacterium daeguense</name>
    <dbReference type="NCBI Taxonomy" id="909936"/>
    <lineage>
        <taxon>Bacteria</taxon>
        <taxon>Bacillati</taxon>
        <taxon>Actinomycetota</taxon>
        <taxon>Actinomycetes</taxon>
        <taxon>Micrococcales</taxon>
        <taxon>Brevibacteriaceae</taxon>
        <taxon>Brevibacterium</taxon>
    </lineage>
</organism>
<comment type="caution">
    <text evidence="2">The sequence shown here is derived from an EMBL/GenBank/DDBJ whole genome shotgun (WGS) entry which is preliminary data.</text>
</comment>
<reference evidence="3" key="1">
    <citation type="journal article" date="2019" name="Int. J. Syst. Evol. Microbiol.">
        <title>The Global Catalogue of Microorganisms (GCM) 10K type strain sequencing project: providing services to taxonomists for standard genome sequencing and annotation.</title>
        <authorList>
            <consortium name="The Broad Institute Genomics Platform"/>
            <consortium name="The Broad Institute Genome Sequencing Center for Infectious Disease"/>
            <person name="Wu L."/>
            <person name="Ma J."/>
        </authorList>
    </citation>
    <scope>NUCLEOTIDE SEQUENCE [LARGE SCALE GENOMIC DNA]</scope>
    <source>
        <strain evidence="3">JCM 17458</strain>
    </source>
</reference>
<evidence type="ECO:0000313" key="3">
    <source>
        <dbReference type="Proteomes" id="UP001501586"/>
    </source>
</evidence>
<feature type="transmembrane region" description="Helical" evidence="1">
    <location>
        <begin position="186"/>
        <end position="206"/>
    </location>
</feature>
<keyword evidence="3" id="KW-1185">Reference proteome</keyword>
<feature type="transmembrane region" description="Helical" evidence="1">
    <location>
        <begin position="55"/>
        <end position="79"/>
    </location>
</feature>
<keyword evidence="1" id="KW-1133">Transmembrane helix</keyword>
<name>A0ABP8EN24_9MICO</name>
<keyword evidence="1" id="KW-0472">Membrane</keyword>
<evidence type="ECO:0000313" key="2">
    <source>
        <dbReference type="EMBL" id="GAA4285133.1"/>
    </source>
</evidence>
<evidence type="ECO:0000256" key="1">
    <source>
        <dbReference type="SAM" id="Phobius"/>
    </source>
</evidence>
<sequence>MNWRTGRHELRDPEPIRSLWRPAPEPGVLARRPQRFFEGLDGGFRLLRFAPALTVGLALIVFTLWALALAALGSAVVWASAGLLAEVFADPDATAGFAVITQVGALVASLTALSLVHLLAGVTAVGTRAAFDSERMTLKQGWAALRGVRLRLVLTTVLLFALHLGALIALSAPALLLAGLGSGTGSAIVLLLGVFGWLAFTVYFGIRTAFVGCVISHEQATVGQAFRRSWRLTRHGFWRTAGQLVLGYALSNQLVSIVITPIIIIVYVALIIVSLTMLSTASVTAFGAIALTLVALVTVFVTLAATAALFAYLAGLVSVVYFDRLMRTEGYDLILLREAERRAAR</sequence>
<dbReference type="EMBL" id="BAABAZ010000008">
    <property type="protein sequence ID" value="GAA4285133.1"/>
    <property type="molecule type" value="Genomic_DNA"/>
</dbReference>
<evidence type="ECO:0008006" key="4">
    <source>
        <dbReference type="Google" id="ProtNLM"/>
    </source>
</evidence>
<proteinExistence type="predicted"/>
<gene>
    <name evidence="2" type="ORF">GCM10022261_26640</name>
</gene>
<feature type="transmembrane region" description="Helical" evidence="1">
    <location>
        <begin position="99"/>
        <end position="131"/>
    </location>
</feature>
<feature type="transmembrane region" description="Helical" evidence="1">
    <location>
        <begin position="289"/>
        <end position="322"/>
    </location>
</feature>
<feature type="transmembrane region" description="Helical" evidence="1">
    <location>
        <begin position="152"/>
        <end position="180"/>
    </location>
</feature>